<dbReference type="AlphaFoldDB" id="A0A6L2JSY9"/>
<proteinExistence type="predicted"/>
<organism evidence="1">
    <name type="scientific">Tanacetum cinerariifolium</name>
    <name type="common">Dalmatian daisy</name>
    <name type="synonym">Chrysanthemum cinerariifolium</name>
    <dbReference type="NCBI Taxonomy" id="118510"/>
    <lineage>
        <taxon>Eukaryota</taxon>
        <taxon>Viridiplantae</taxon>
        <taxon>Streptophyta</taxon>
        <taxon>Embryophyta</taxon>
        <taxon>Tracheophyta</taxon>
        <taxon>Spermatophyta</taxon>
        <taxon>Magnoliopsida</taxon>
        <taxon>eudicotyledons</taxon>
        <taxon>Gunneridae</taxon>
        <taxon>Pentapetalae</taxon>
        <taxon>asterids</taxon>
        <taxon>campanulids</taxon>
        <taxon>Asterales</taxon>
        <taxon>Asteraceae</taxon>
        <taxon>Asteroideae</taxon>
        <taxon>Anthemideae</taxon>
        <taxon>Anthemidinae</taxon>
        <taxon>Tanacetum</taxon>
    </lineage>
</organism>
<protein>
    <recommendedName>
        <fullName evidence="2">MAK10-like protein</fullName>
    </recommendedName>
</protein>
<comment type="caution">
    <text evidence="1">The sequence shown here is derived from an EMBL/GenBank/DDBJ whole genome shotgun (WGS) entry which is preliminary data.</text>
</comment>
<dbReference type="EMBL" id="BKCJ010001264">
    <property type="protein sequence ID" value="GEU40136.1"/>
    <property type="molecule type" value="Genomic_DNA"/>
</dbReference>
<evidence type="ECO:0000313" key="1">
    <source>
        <dbReference type="EMBL" id="GEU40136.1"/>
    </source>
</evidence>
<reference evidence="1" key="1">
    <citation type="journal article" date="2019" name="Sci. Rep.">
        <title>Draft genome of Tanacetum cinerariifolium, the natural source of mosquito coil.</title>
        <authorList>
            <person name="Yamashiro T."/>
            <person name="Shiraishi A."/>
            <person name="Satake H."/>
            <person name="Nakayama K."/>
        </authorList>
    </citation>
    <scope>NUCLEOTIDE SEQUENCE</scope>
</reference>
<accession>A0A6L2JSY9</accession>
<evidence type="ECO:0008006" key="2">
    <source>
        <dbReference type="Google" id="ProtNLM"/>
    </source>
</evidence>
<name>A0A6L2JSY9_TANCI</name>
<sequence>MEEINNFQQEPDENLYQTWEQFKELLMKCPQHYIMEMQELRRNQDKDLMPTIEKGEVIEKFSTRNEDVDTGIDDYLSYCDYDKKIHIDYAHNLKFSCKIGFKFTHANFFTLLYVNVISKNFNSIMKDKMEYKGNNVVRTLIKVPISVGTFSAVTDFTVLENMDAYYDEGMGDVILGEPFLREVGIKARRFERMITLYKDDKSVNLPNGAITSKV</sequence>
<gene>
    <name evidence="1" type="ORF">Tci_012114</name>
</gene>